<reference evidence="2 3" key="1">
    <citation type="submission" date="2019-08" db="EMBL/GenBank/DDBJ databases">
        <title>In-depth cultivation of the pig gut microbiome towards novel bacterial diversity and tailored functional studies.</title>
        <authorList>
            <person name="Wylensek D."/>
            <person name="Hitch T.C.A."/>
            <person name="Clavel T."/>
        </authorList>
    </citation>
    <scope>NUCLEOTIDE SEQUENCE [LARGE SCALE GENOMIC DNA]</scope>
    <source>
        <strain evidence="2 3">LKV-178-WT-2C</strain>
    </source>
</reference>
<dbReference type="InterPro" id="IPR001173">
    <property type="entry name" value="Glyco_trans_2-like"/>
</dbReference>
<evidence type="ECO:0000313" key="2">
    <source>
        <dbReference type="EMBL" id="MST78744.1"/>
    </source>
</evidence>
<comment type="caution">
    <text evidence="2">The sequence shown here is derived from an EMBL/GenBank/DDBJ whole genome shotgun (WGS) entry which is preliminary data.</text>
</comment>
<keyword evidence="2" id="KW-0808">Transferase</keyword>
<proteinExistence type="predicted"/>
<dbReference type="PANTHER" id="PTHR22916">
    <property type="entry name" value="GLYCOSYLTRANSFERASE"/>
    <property type="match status" value="1"/>
</dbReference>
<evidence type="ECO:0000313" key="3">
    <source>
        <dbReference type="Proteomes" id="UP000450161"/>
    </source>
</evidence>
<dbReference type="GO" id="GO:0016758">
    <property type="term" value="F:hexosyltransferase activity"/>
    <property type="evidence" value="ECO:0007669"/>
    <property type="project" value="UniProtKB-ARBA"/>
</dbReference>
<name>A0A6I2U5G9_9BACT</name>
<protein>
    <submittedName>
        <fullName evidence="2">Glycosyltransferase</fullName>
    </submittedName>
</protein>
<dbReference type="PANTHER" id="PTHR22916:SF3">
    <property type="entry name" value="UDP-GLCNAC:BETAGAL BETA-1,3-N-ACETYLGLUCOSAMINYLTRANSFERASE-LIKE PROTEIN 1"/>
    <property type="match status" value="1"/>
</dbReference>
<dbReference type="Gene3D" id="3.90.550.10">
    <property type="entry name" value="Spore Coat Polysaccharide Biosynthesis Protein SpsA, Chain A"/>
    <property type="match status" value="1"/>
</dbReference>
<sequence>MKVTRIIIKMSNIIVSISCITYNQATYVRDCLEGLVRQITNFEYEILIHDDCSTDGTDLIIKEYAEKYPNLIRPIFEIENQYSKGIPIGTAIWNLPRARGKYIAFCEGDDYWIDEYKLQKQVDILENMPNIGMCFTDFNRLHASNGKIEISCLKNNPQKFPSNYTVESWIVRAGYVGPMTWLVRKKLWEEAEREKFRSTDGTFVIFTYFLWSSKVYCLKDTTAVYRIVRKSASHDVELAKRYKRVKDLHELQIKLAETYLTGQEKSNASQTINNQYYSNALKMIVATDDKEELVNSRDYCNKSLRNKLLYVIASFGLTQRMYSVIYKGLLWVKIYLNNR</sequence>
<organism evidence="2 3">
    <name type="scientific">Segatella copri</name>
    <dbReference type="NCBI Taxonomy" id="165179"/>
    <lineage>
        <taxon>Bacteria</taxon>
        <taxon>Pseudomonadati</taxon>
        <taxon>Bacteroidota</taxon>
        <taxon>Bacteroidia</taxon>
        <taxon>Bacteroidales</taxon>
        <taxon>Prevotellaceae</taxon>
        <taxon>Segatella</taxon>
    </lineage>
</organism>
<dbReference type="Pfam" id="PF00535">
    <property type="entry name" value="Glycos_transf_2"/>
    <property type="match status" value="1"/>
</dbReference>
<dbReference type="RefSeq" id="WP_154483183.1">
    <property type="nucleotide sequence ID" value="NZ_VUNF01000044.1"/>
</dbReference>
<feature type="domain" description="Glycosyltransferase 2-like" evidence="1">
    <location>
        <begin position="19"/>
        <end position="132"/>
    </location>
</feature>
<dbReference type="SUPFAM" id="SSF53448">
    <property type="entry name" value="Nucleotide-diphospho-sugar transferases"/>
    <property type="match status" value="1"/>
</dbReference>
<dbReference type="InterPro" id="IPR029044">
    <property type="entry name" value="Nucleotide-diphossugar_trans"/>
</dbReference>
<dbReference type="Proteomes" id="UP000450161">
    <property type="component" value="Unassembled WGS sequence"/>
</dbReference>
<dbReference type="EMBL" id="VUNF01000044">
    <property type="protein sequence ID" value="MST78744.1"/>
    <property type="molecule type" value="Genomic_DNA"/>
</dbReference>
<accession>A0A6I2U5G9</accession>
<evidence type="ECO:0000259" key="1">
    <source>
        <dbReference type="Pfam" id="PF00535"/>
    </source>
</evidence>
<dbReference type="AlphaFoldDB" id="A0A6I2U5G9"/>
<gene>
    <name evidence="2" type="ORF">FYJ72_14050</name>
</gene>